<dbReference type="STRING" id="1797469.A3F08_03365"/>
<proteinExistence type="predicted"/>
<feature type="region of interest" description="Disordered" evidence="1">
    <location>
        <begin position="1"/>
        <end position="31"/>
    </location>
</feature>
<dbReference type="Proteomes" id="UP000176451">
    <property type="component" value="Unassembled WGS sequence"/>
</dbReference>
<reference evidence="2 3" key="1">
    <citation type="journal article" date="2016" name="Nat. Commun.">
        <title>Thousands of microbial genomes shed light on interconnected biogeochemical processes in an aquifer system.</title>
        <authorList>
            <person name="Anantharaman K."/>
            <person name="Brown C.T."/>
            <person name="Hug L.A."/>
            <person name="Sharon I."/>
            <person name="Castelle C.J."/>
            <person name="Probst A.J."/>
            <person name="Thomas B.C."/>
            <person name="Singh A."/>
            <person name="Wilkins M.J."/>
            <person name="Karaoz U."/>
            <person name="Brodie E.L."/>
            <person name="Williams K.H."/>
            <person name="Hubbard S.S."/>
            <person name="Banfield J.F."/>
        </authorList>
    </citation>
    <scope>NUCLEOTIDE SEQUENCE [LARGE SCALE GENOMIC DNA]</scope>
</reference>
<comment type="caution">
    <text evidence="2">The sequence shown here is derived from an EMBL/GenBank/DDBJ whole genome shotgun (WGS) entry which is preliminary data.</text>
</comment>
<evidence type="ECO:0000256" key="1">
    <source>
        <dbReference type="SAM" id="MobiDB-lite"/>
    </source>
</evidence>
<organism evidence="2 3">
    <name type="scientific">Candidatus Berkelbacteria bacterium RIFCSPHIGHO2_12_FULL_36_9</name>
    <dbReference type="NCBI Taxonomy" id="1797469"/>
    <lineage>
        <taxon>Bacteria</taxon>
        <taxon>Candidatus Berkelbacteria</taxon>
    </lineage>
</organism>
<accession>A0A1F5EGW3</accession>
<gene>
    <name evidence="2" type="ORF">A3F08_03365</name>
</gene>
<dbReference type="EMBL" id="MEZV01000030">
    <property type="protein sequence ID" value="OGD66672.1"/>
    <property type="molecule type" value="Genomic_DNA"/>
</dbReference>
<evidence type="ECO:0000313" key="2">
    <source>
        <dbReference type="EMBL" id="OGD66672.1"/>
    </source>
</evidence>
<name>A0A1F5EGW3_9BACT</name>
<protein>
    <submittedName>
        <fullName evidence="2">Uncharacterized protein</fullName>
    </submittedName>
</protein>
<evidence type="ECO:0000313" key="3">
    <source>
        <dbReference type="Proteomes" id="UP000176451"/>
    </source>
</evidence>
<sequence length="186" mass="20970">MPIETGEKSPTQKYANWKAPETRQNKGVESNVNKAREGLKKIFQSYEATIDEASKLGAMEKVDTSASSNFRQMLSDRLHECDEGQLESAQDMLQAIGDKMRLVRQHMPTDQYKGADRDTKDTLGTIFNYSFGGVLKEALKRNHVQGVTGNTLREVFDSYTSSNRGDPKHVTYRPSIEELFGKTKSK</sequence>
<dbReference type="AlphaFoldDB" id="A0A1F5EGW3"/>